<dbReference type="InterPro" id="IPR028082">
    <property type="entry name" value="Peripla_BP_I"/>
</dbReference>
<feature type="chain" id="PRO_5012218313" description="Branched-chain amino acid ABC transporter substrate-binding protein" evidence="1">
    <location>
        <begin position="24"/>
        <end position="391"/>
    </location>
</feature>
<accession>A0A238JWJ6</accession>
<feature type="signal peptide" evidence="1">
    <location>
        <begin position="1"/>
        <end position="23"/>
    </location>
</feature>
<evidence type="ECO:0008006" key="4">
    <source>
        <dbReference type="Google" id="ProtNLM"/>
    </source>
</evidence>
<sequence>MRLMRLLASTAALFVITGSNARADVDVLVTYLRQQVKQPPVLSNLDPIPENLGPAGAEVGLKDNQTTGQFLGHNYSMELQDVPIGGDLLGAAQEALNLSPFIVLDAPAADILRVADLPEAEGALIFNVAAPDVELRNDACRANLLHSIPSDVMRSDALIQFLGRKKWSDLALVSGTHESDIRFSDALKYSAWKFGLTIQDEKTWVFDADMRRNAAQEVPLFTQDFKDHDVLLVADEIGDFGRYIAYNTWLPRPIAGSEGMVPQAWSHVVEQWGAAQLQSRFHDHTGRDMRSKDYAAWAALRTIGEAVTRTGSNQIEDLRSFILSDAFELGGFKGRPMNYRDWNGQLRQPIPIVTDRALVAQAPIDGYLHQMTELDTLGLDRPESKCTAFKE</sequence>
<protein>
    <recommendedName>
        <fullName evidence="4">Branched-chain amino acid ABC transporter substrate-binding protein</fullName>
    </recommendedName>
</protein>
<dbReference type="Proteomes" id="UP000202922">
    <property type="component" value="Unassembled WGS sequence"/>
</dbReference>
<dbReference type="NCBIfam" id="TIGR03863">
    <property type="entry name" value="PQQ_ABC_bind"/>
    <property type="match status" value="1"/>
</dbReference>
<dbReference type="EMBL" id="FXYE01000001">
    <property type="protein sequence ID" value="SMX34567.1"/>
    <property type="molecule type" value="Genomic_DNA"/>
</dbReference>
<evidence type="ECO:0000313" key="2">
    <source>
        <dbReference type="EMBL" id="SMX34567.1"/>
    </source>
</evidence>
<dbReference type="SUPFAM" id="SSF53822">
    <property type="entry name" value="Periplasmic binding protein-like I"/>
    <property type="match status" value="1"/>
</dbReference>
<reference evidence="3" key="1">
    <citation type="submission" date="2017-05" db="EMBL/GenBank/DDBJ databases">
        <authorList>
            <person name="Rodrigo-Torres L."/>
            <person name="Arahal R. D."/>
            <person name="Lucena T."/>
        </authorList>
    </citation>
    <scope>NUCLEOTIDE SEQUENCE [LARGE SCALE GENOMIC DNA]</scope>
    <source>
        <strain evidence="3">CECT 8621</strain>
    </source>
</reference>
<proteinExistence type="predicted"/>
<keyword evidence="3" id="KW-1185">Reference proteome</keyword>
<evidence type="ECO:0000313" key="3">
    <source>
        <dbReference type="Proteomes" id="UP000202922"/>
    </source>
</evidence>
<dbReference type="RefSeq" id="WP_306345712.1">
    <property type="nucleotide sequence ID" value="NZ_FXYE01000001.1"/>
</dbReference>
<evidence type="ECO:0000256" key="1">
    <source>
        <dbReference type="SAM" id="SignalP"/>
    </source>
</evidence>
<name>A0A238JWJ6_9RHOB</name>
<dbReference type="AlphaFoldDB" id="A0A238JWJ6"/>
<gene>
    <name evidence="2" type="ORF">COL8621_01374</name>
</gene>
<organism evidence="2 3">
    <name type="scientific">Actibacterium lipolyticum</name>
    <dbReference type="NCBI Taxonomy" id="1524263"/>
    <lineage>
        <taxon>Bacteria</taxon>
        <taxon>Pseudomonadati</taxon>
        <taxon>Pseudomonadota</taxon>
        <taxon>Alphaproteobacteria</taxon>
        <taxon>Rhodobacterales</taxon>
        <taxon>Roseobacteraceae</taxon>
        <taxon>Actibacterium</taxon>
    </lineage>
</organism>
<dbReference type="InterPro" id="IPR022478">
    <property type="entry name" value="ABC_transptr_sub-bd_PQQ"/>
</dbReference>
<keyword evidence="1" id="KW-0732">Signal</keyword>